<accession>A0ABN0NUS3</accession>
<sequence length="51" mass="6356">MNFNISDKQHRTKLFFIFFKWYITFFYYICNRTMSYVSADLTIKRTQNEAL</sequence>
<comment type="caution">
    <text evidence="2">The sequence shown here is derived from an EMBL/GenBank/DDBJ whole genome shotgun (WGS) entry which is preliminary data.</text>
</comment>
<keyword evidence="1" id="KW-0472">Membrane</keyword>
<keyword evidence="1" id="KW-1133">Transmembrane helix</keyword>
<proteinExistence type="predicted"/>
<feature type="transmembrane region" description="Helical" evidence="1">
    <location>
        <begin position="12"/>
        <end position="29"/>
    </location>
</feature>
<keyword evidence="1" id="KW-0812">Transmembrane</keyword>
<protein>
    <submittedName>
        <fullName evidence="2">Uncharacterized protein</fullName>
    </submittedName>
</protein>
<evidence type="ECO:0000256" key="1">
    <source>
        <dbReference type="SAM" id="Phobius"/>
    </source>
</evidence>
<dbReference type="EMBL" id="AWUY01000026">
    <property type="protein sequence ID" value="ERJ80542.1"/>
    <property type="molecule type" value="Genomic_DNA"/>
</dbReference>
<gene>
    <name evidence="2" type="ORF">HMPREF0653_00412</name>
</gene>
<name>A0ABN0NUS3_9BACT</name>
<reference evidence="2 3" key="1">
    <citation type="submission" date="2013-06" db="EMBL/GenBank/DDBJ databases">
        <authorList>
            <person name="Weinstock G."/>
            <person name="Sodergren E."/>
            <person name="Lobos E.A."/>
            <person name="Fulton L."/>
            <person name="Fulton R."/>
            <person name="Courtney L."/>
            <person name="Fronick C."/>
            <person name="O'Laughlin M."/>
            <person name="Godfrey J."/>
            <person name="Wilson R.M."/>
            <person name="Miner T."/>
            <person name="Farmer C."/>
            <person name="Delehaunty K."/>
            <person name="Cordes M."/>
            <person name="Minx P."/>
            <person name="Tomlinson C."/>
            <person name="Chen J."/>
            <person name="Wollam A."/>
            <person name="Pepin K.H."/>
            <person name="Bhonagiri V."/>
            <person name="Zhang X."/>
            <person name="Warren W."/>
            <person name="Mitreva M."/>
            <person name="Mardis E.R."/>
            <person name="Wilson R.K."/>
        </authorList>
    </citation>
    <scope>NUCLEOTIDE SEQUENCE [LARGE SCALE GENOMIC DNA]</scope>
    <source>
        <strain evidence="2 3">ATCC 29426</strain>
    </source>
</reference>
<dbReference type="Proteomes" id="UP000016660">
    <property type="component" value="Unassembled WGS sequence"/>
</dbReference>
<evidence type="ECO:0000313" key="2">
    <source>
        <dbReference type="EMBL" id="ERJ80542.1"/>
    </source>
</evidence>
<organism evidence="2 3">
    <name type="scientific">Prevotella disiens JCM 6334 = ATCC 29426</name>
    <dbReference type="NCBI Taxonomy" id="1235811"/>
    <lineage>
        <taxon>Bacteria</taxon>
        <taxon>Pseudomonadati</taxon>
        <taxon>Bacteroidota</taxon>
        <taxon>Bacteroidia</taxon>
        <taxon>Bacteroidales</taxon>
        <taxon>Prevotellaceae</taxon>
        <taxon>Prevotella</taxon>
    </lineage>
</organism>
<evidence type="ECO:0000313" key="3">
    <source>
        <dbReference type="Proteomes" id="UP000016660"/>
    </source>
</evidence>
<keyword evidence="3" id="KW-1185">Reference proteome</keyword>